<protein>
    <submittedName>
        <fullName evidence="2">Uncharacterized protein</fullName>
    </submittedName>
</protein>
<keyword evidence="1" id="KW-0812">Transmembrane</keyword>
<dbReference type="EMBL" id="HBUF01517464">
    <property type="protein sequence ID" value="CAG6748135.1"/>
    <property type="molecule type" value="Transcribed_RNA"/>
</dbReference>
<organism evidence="2">
    <name type="scientific">Cacopsylla melanoneura</name>
    <dbReference type="NCBI Taxonomy" id="428564"/>
    <lineage>
        <taxon>Eukaryota</taxon>
        <taxon>Metazoa</taxon>
        <taxon>Ecdysozoa</taxon>
        <taxon>Arthropoda</taxon>
        <taxon>Hexapoda</taxon>
        <taxon>Insecta</taxon>
        <taxon>Pterygota</taxon>
        <taxon>Neoptera</taxon>
        <taxon>Paraneoptera</taxon>
        <taxon>Hemiptera</taxon>
        <taxon>Sternorrhyncha</taxon>
        <taxon>Psylloidea</taxon>
        <taxon>Psyllidae</taxon>
        <taxon>Psyllinae</taxon>
        <taxon>Cacopsylla</taxon>
    </lineage>
</organism>
<dbReference type="AlphaFoldDB" id="A0A8D8ZJQ1"/>
<keyword evidence="1" id="KW-1133">Transmembrane helix</keyword>
<sequence>MEIVSHLVFLTYLEKLPARYTFSKFTCKILWDYYKVKTLYIDSIGSSRDLFYLLIVMRYVYVKKVKKLNMFYNIFRSFLGCGVSPLALTTLLLTTVLSLLTLCPPEKCSLVISATGIIFHNEA</sequence>
<keyword evidence="1" id="KW-0472">Membrane</keyword>
<feature type="transmembrane region" description="Helical" evidence="1">
    <location>
        <begin position="39"/>
        <end position="62"/>
    </location>
</feature>
<name>A0A8D8ZJQ1_9HEMI</name>
<evidence type="ECO:0000313" key="2">
    <source>
        <dbReference type="EMBL" id="CAG6748135.1"/>
    </source>
</evidence>
<evidence type="ECO:0000256" key="1">
    <source>
        <dbReference type="SAM" id="Phobius"/>
    </source>
</evidence>
<accession>A0A8D8ZJQ1</accession>
<reference evidence="2" key="1">
    <citation type="submission" date="2021-05" db="EMBL/GenBank/DDBJ databases">
        <authorList>
            <person name="Alioto T."/>
            <person name="Alioto T."/>
            <person name="Gomez Garrido J."/>
        </authorList>
    </citation>
    <scope>NUCLEOTIDE SEQUENCE</scope>
</reference>
<proteinExistence type="predicted"/>
<feature type="transmembrane region" description="Helical" evidence="1">
    <location>
        <begin position="74"/>
        <end position="100"/>
    </location>
</feature>